<evidence type="ECO:0000313" key="4">
    <source>
        <dbReference type="Proteomes" id="UP000269940"/>
    </source>
</evidence>
<dbReference type="InterPro" id="IPR006171">
    <property type="entry name" value="TOPRIM_dom"/>
</dbReference>
<dbReference type="GO" id="GO:0003697">
    <property type="term" value="F:single-stranded DNA binding"/>
    <property type="evidence" value="ECO:0007669"/>
    <property type="project" value="InterPro"/>
</dbReference>
<reference evidence="3 4" key="1">
    <citation type="submission" date="2018-08" db="EMBL/GenBank/DDBJ databases">
        <title>Complete genome sequence of five Acinetobacter baumannii phages from Abidjan, Cote d'Ivoire.</title>
        <authorList>
            <person name="Essoh C."/>
            <person name="Vernadet J.-P."/>
            <person name="Vergnaud G."/>
            <person name="Resch G."/>
            <person name="Pourcel C."/>
        </authorList>
    </citation>
    <scope>NUCLEOTIDE SEQUENCE [LARGE SCALE GENOMIC DNA]</scope>
</reference>
<evidence type="ECO:0000256" key="1">
    <source>
        <dbReference type="SAM" id="MobiDB-lite"/>
    </source>
</evidence>
<dbReference type="GO" id="GO:0043139">
    <property type="term" value="F:5'-3' DNA helicase activity"/>
    <property type="evidence" value="ECO:0007669"/>
    <property type="project" value="InterPro"/>
</dbReference>
<sequence>MSIPTNMIWKKVKGEWTIGKFMGVDWSGVEWDYEGKQACPHCQAQGNDNSGNNLHVYGLDDQGRPLGGKCFREELVIVSVEKAIDDANEESGNAAKDKVKSFSGGKKTDMSAFDEKKLSKEKAKLKRERLTKEELQEVLESTGDDPKLLRGMDLETSQKYDIRYQYDESTGKPKVMMIPAFIEENGEFVITGYKCRNFRKKKEQEGHFYSIGYVGKLNCFMGQNIAKSANHALIVGGEIDVIAADALLKKHSKLKQYNKNYVVLSSLVGEPATFEVCKQNYEFMDQFMKVVLALDNDDAGRDATERVKDVLPNETLFTAKLSYKDPWVYWEQFKKHKNKEVPKEFENDIHWNSKLVKSFGLVGSRSLLSRAIEHVVRPKIPLPAFLQDLGDYFTDGIGLGEIFNIISNTSTGKSVYVNEMISDWVVNAPYKMCIFSLEDNCGSYGTKIASRLIGRSIHRVKGAENRKKILEDNADKIMEFLTDKETGEDAFYLIEEAFSDLEQVKQAILQAIKVLGCKIIVIDPLVNLISHKTNEEQIAFMVFEEECRRIYDVTFINVCHTRKVGGGGSKAASQGGDITEEDVKGSSQITGSATINMIIRRDKGNACEIKRNTTEIDLIKNRTDGQTGKSVAKIFYHGDSHTLIPYSIAEENDFYQDGQKVDFKRKGITPVTTQEDAEDDDEVVDPDKMDFTD</sequence>
<gene>
    <name evidence="3" type="ORF">Aci05_066</name>
</gene>
<dbReference type="PANTHER" id="PTHR12873">
    <property type="entry name" value="T7-LIKE MITOCHONDRIAL DNA HELICASE"/>
    <property type="match status" value="1"/>
</dbReference>
<feature type="compositionally biased region" description="Acidic residues" evidence="1">
    <location>
        <begin position="675"/>
        <end position="684"/>
    </location>
</feature>
<feature type="region of interest" description="Disordered" evidence="1">
    <location>
        <begin position="666"/>
        <end position="693"/>
    </location>
</feature>
<dbReference type="InterPro" id="IPR007694">
    <property type="entry name" value="DNA_helicase_DnaB-like_C"/>
</dbReference>
<organism evidence="3 4">
    <name type="scientific">Acinetobacter phage vB_AbaM_B09_Aci05</name>
    <dbReference type="NCBI Taxonomy" id="2315458"/>
    <lineage>
        <taxon>Viruses</taxon>
        <taxon>Duplodnaviria</taxon>
        <taxon>Heunggongvirae</taxon>
        <taxon>Uroviricota</taxon>
        <taxon>Caudoviricetes</taxon>
        <taxon>Saclayvirus</taxon>
        <taxon>Saclayvirus Aci05</taxon>
    </lineage>
</organism>
<keyword evidence="3" id="KW-0347">Helicase</keyword>
<evidence type="ECO:0000313" key="3">
    <source>
        <dbReference type="EMBL" id="AYD82313.1"/>
    </source>
</evidence>
<dbReference type="Pfam" id="PF13155">
    <property type="entry name" value="Toprim_2"/>
    <property type="match status" value="1"/>
</dbReference>
<dbReference type="Gene3D" id="3.40.1360.10">
    <property type="match status" value="1"/>
</dbReference>
<proteinExistence type="predicted"/>
<keyword evidence="4" id="KW-1185">Reference proteome</keyword>
<keyword evidence="3" id="KW-0547">Nucleotide-binding</keyword>
<keyword evidence="3" id="KW-0067">ATP-binding</keyword>
<feature type="compositionally biased region" description="Basic and acidic residues" evidence="1">
    <location>
        <begin position="95"/>
        <end position="109"/>
    </location>
</feature>
<dbReference type="Gene3D" id="3.40.50.300">
    <property type="entry name" value="P-loop containing nucleotide triphosphate hydrolases"/>
    <property type="match status" value="1"/>
</dbReference>
<dbReference type="GO" id="GO:0006260">
    <property type="term" value="P:DNA replication"/>
    <property type="evidence" value="ECO:0007669"/>
    <property type="project" value="InterPro"/>
</dbReference>
<feature type="domain" description="Toprim" evidence="2">
    <location>
        <begin position="230"/>
        <end position="316"/>
    </location>
</feature>
<dbReference type="GO" id="GO:0005524">
    <property type="term" value="F:ATP binding"/>
    <property type="evidence" value="ECO:0007669"/>
    <property type="project" value="InterPro"/>
</dbReference>
<feature type="region of interest" description="Disordered" evidence="1">
    <location>
        <begin position="89"/>
        <end position="109"/>
    </location>
</feature>
<accession>A0A386KAN6</accession>
<evidence type="ECO:0000259" key="2">
    <source>
        <dbReference type="SMART" id="SM00493"/>
    </source>
</evidence>
<dbReference type="Pfam" id="PF03796">
    <property type="entry name" value="DnaB_C"/>
    <property type="match status" value="1"/>
</dbReference>
<dbReference type="SUPFAM" id="SSF56731">
    <property type="entry name" value="DNA primase core"/>
    <property type="match status" value="1"/>
</dbReference>
<dbReference type="Proteomes" id="UP000269940">
    <property type="component" value="Segment"/>
</dbReference>
<dbReference type="InterPro" id="IPR027032">
    <property type="entry name" value="Twinkle-like"/>
</dbReference>
<name>A0A386KAN6_9CAUD</name>
<dbReference type="PANTHER" id="PTHR12873:SF0">
    <property type="entry name" value="TWINKLE MTDNA HELICASE"/>
    <property type="match status" value="1"/>
</dbReference>
<dbReference type="SMART" id="SM00493">
    <property type="entry name" value="TOPRIM"/>
    <property type="match status" value="1"/>
</dbReference>
<dbReference type="SUPFAM" id="SSF52540">
    <property type="entry name" value="P-loop containing nucleoside triphosphate hydrolases"/>
    <property type="match status" value="1"/>
</dbReference>
<dbReference type="EMBL" id="MH746814">
    <property type="protein sequence ID" value="AYD82313.1"/>
    <property type="molecule type" value="Genomic_DNA"/>
</dbReference>
<protein>
    <submittedName>
        <fullName evidence="3">Primase/helicase protein</fullName>
    </submittedName>
</protein>
<dbReference type="InterPro" id="IPR027417">
    <property type="entry name" value="P-loop_NTPase"/>
</dbReference>
<keyword evidence="3" id="KW-0378">Hydrolase</keyword>